<dbReference type="Pfam" id="PF03466">
    <property type="entry name" value="LysR_substrate"/>
    <property type="match status" value="1"/>
</dbReference>
<evidence type="ECO:0000256" key="3">
    <source>
        <dbReference type="ARBA" id="ARBA00023125"/>
    </source>
</evidence>
<evidence type="ECO:0000256" key="4">
    <source>
        <dbReference type="ARBA" id="ARBA00023163"/>
    </source>
</evidence>
<comment type="caution">
    <text evidence="6">The sequence shown here is derived from an EMBL/GenBank/DDBJ whole genome shotgun (WGS) entry which is preliminary data.</text>
</comment>
<dbReference type="InterPro" id="IPR036390">
    <property type="entry name" value="WH_DNA-bd_sf"/>
</dbReference>
<dbReference type="InterPro" id="IPR000847">
    <property type="entry name" value="LysR_HTH_N"/>
</dbReference>
<dbReference type="GO" id="GO:0043565">
    <property type="term" value="F:sequence-specific DNA binding"/>
    <property type="evidence" value="ECO:0007669"/>
    <property type="project" value="TreeGrafter"/>
</dbReference>
<dbReference type="InterPro" id="IPR005119">
    <property type="entry name" value="LysR_subst-bd"/>
</dbReference>
<dbReference type="OrthoDB" id="5416547at2"/>
<dbReference type="CDD" id="cd08474">
    <property type="entry name" value="PBP2_CrgA_like_5"/>
    <property type="match status" value="1"/>
</dbReference>
<dbReference type="SUPFAM" id="SSF53850">
    <property type="entry name" value="Periplasmic binding protein-like II"/>
    <property type="match status" value="1"/>
</dbReference>
<dbReference type="GO" id="GO:0003700">
    <property type="term" value="F:DNA-binding transcription factor activity"/>
    <property type="evidence" value="ECO:0007669"/>
    <property type="project" value="InterPro"/>
</dbReference>
<gene>
    <name evidence="6" type="ORF">MFU01_20370</name>
    <name evidence="7" type="ORF">SAMN05443572_104376</name>
</gene>
<name>A0A511SYM0_MYXFU</name>
<keyword evidence="3 7" id="KW-0238">DNA-binding</keyword>
<reference evidence="6 9" key="2">
    <citation type="submission" date="2019-07" db="EMBL/GenBank/DDBJ databases">
        <title>Whole genome shotgun sequence of Myxococcus fulvus NBRC 100333.</title>
        <authorList>
            <person name="Hosoyama A."/>
            <person name="Uohara A."/>
            <person name="Ohji S."/>
            <person name="Ichikawa N."/>
        </authorList>
    </citation>
    <scope>NUCLEOTIDE SEQUENCE [LARGE SCALE GENOMIC DNA]</scope>
    <source>
        <strain evidence="6 9">NBRC 100333</strain>
    </source>
</reference>
<keyword evidence="4" id="KW-0804">Transcription</keyword>
<evidence type="ECO:0000313" key="8">
    <source>
        <dbReference type="Proteomes" id="UP000183760"/>
    </source>
</evidence>
<comment type="similarity">
    <text evidence="1">Belongs to the LysR transcriptional regulatory family.</text>
</comment>
<dbReference type="Pfam" id="PF00126">
    <property type="entry name" value="HTH_1"/>
    <property type="match status" value="1"/>
</dbReference>
<dbReference type="GO" id="GO:0006351">
    <property type="term" value="P:DNA-templated transcription"/>
    <property type="evidence" value="ECO:0007669"/>
    <property type="project" value="TreeGrafter"/>
</dbReference>
<feature type="domain" description="HTH lysR-type" evidence="5">
    <location>
        <begin position="4"/>
        <end position="61"/>
    </location>
</feature>
<dbReference type="Gene3D" id="3.40.190.290">
    <property type="match status" value="1"/>
</dbReference>
<keyword evidence="8" id="KW-1185">Reference proteome</keyword>
<dbReference type="EMBL" id="BJXR01000020">
    <property type="protein sequence ID" value="GEN07000.1"/>
    <property type="molecule type" value="Genomic_DNA"/>
</dbReference>
<organism evidence="6 9">
    <name type="scientific">Myxococcus fulvus</name>
    <dbReference type="NCBI Taxonomy" id="33"/>
    <lineage>
        <taxon>Bacteria</taxon>
        <taxon>Pseudomonadati</taxon>
        <taxon>Myxococcota</taxon>
        <taxon>Myxococcia</taxon>
        <taxon>Myxococcales</taxon>
        <taxon>Cystobacterineae</taxon>
        <taxon>Myxococcaceae</taxon>
        <taxon>Myxococcus</taxon>
    </lineage>
</organism>
<dbReference type="SUPFAM" id="SSF46785">
    <property type="entry name" value="Winged helix' DNA-binding domain"/>
    <property type="match status" value="1"/>
</dbReference>
<evidence type="ECO:0000313" key="6">
    <source>
        <dbReference type="EMBL" id="GEN07000.1"/>
    </source>
</evidence>
<sequence>MALTPLNELAVFVAVARHKSFTRAGRELGVSTSAVSQTVRMLEERVGGALLSRTTRSVSLTDMGQRLLERAGPGLESALGALEHLSADVSEITGTLRLTVPGMGLATVIEPVIPRFIQEHPHVHVEVRVTDRFVNIVTEGLDAGLRLTESVERDMVQLRLSPSFRFLVIGSPAYLKKHGTPTRPEDLARHECIGYRAPSTGLPYHWELERGRKQLRIAVKGPLVTDHAQFMQRMAVAGVGLGYIAEPEVADNLRDGTLRAVLEDWAPSVPGLFLYYPHRARASPALKAFVALARKMLLTPPRA</sequence>
<dbReference type="PANTHER" id="PTHR30537">
    <property type="entry name" value="HTH-TYPE TRANSCRIPTIONAL REGULATOR"/>
    <property type="match status" value="1"/>
</dbReference>
<protein>
    <submittedName>
        <fullName evidence="7">DNA-binding transcriptional regulator, LysR family</fullName>
    </submittedName>
    <submittedName>
        <fullName evidence="6">LysR family transcriptional regulator</fullName>
    </submittedName>
</protein>
<evidence type="ECO:0000313" key="9">
    <source>
        <dbReference type="Proteomes" id="UP000321514"/>
    </source>
</evidence>
<reference evidence="7 8" key="1">
    <citation type="submission" date="2016-10" db="EMBL/GenBank/DDBJ databases">
        <authorList>
            <person name="Varghese N."/>
            <person name="Submissions S."/>
        </authorList>
    </citation>
    <scope>NUCLEOTIDE SEQUENCE [LARGE SCALE GENOMIC DNA]</scope>
    <source>
        <strain evidence="7 8">DSM 16525</strain>
    </source>
</reference>
<dbReference type="InterPro" id="IPR058163">
    <property type="entry name" value="LysR-type_TF_proteobact-type"/>
</dbReference>
<dbReference type="InterPro" id="IPR036388">
    <property type="entry name" value="WH-like_DNA-bd_sf"/>
</dbReference>
<evidence type="ECO:0000256" key="1">
    <source>
        <dbReference type="ARBA" id="ARBA00009437"/>
    </source>
</evidence>
<dbReference type="FunFam" id="1.10.10.10:FF:000001">
    <property type="entry name" value="LysR family transcriptional regulator"/>
    <property type="match status" value="1"/>
</dbReference>
<dbReference type="EMBL" id="FOIB01000004">
    <property type="protein sequence ID" value="SEU01736.1"/>
    <property type="molecule type" value="Genomic_DNA"/>
</dbReference>
<proteinExistence type="inferred from homology"/>
<dbReference type="Gene3D" id="1.10.10.10">
    <property type="entry name" value="Winged helix-like DNA-binding domain superfamily/Winged helix DNA-binding domain"/>
    <property type="match status" value="1"/>
</dbReference>
<dbReference type="STRING" id="1334629.MFUL124B02_38285"/>
<dbReference type="PROSITE" id="PS50931">
    <property type="entry name" value="HTH_LYSR"/>
    <property type="match status" value="1"/>
</dbReference>
<dbReference type="AlphaFoldDB" id="A0A511SYM0"/>
<accession>A0A511SYM0</accession>
<evidence type="ECO:0000256" key="2">
    <source>
        <dbReference type="ARBA" id="ARBA00023015"/>
    </source>
</evidence>
<dbReference type="RefSeq" id="WP_074953660.1">
    <property type="nucleotide sequence ID" value="NZ_BJXR01000020.1"/>
</dbReference>
<dbReference type="PANTHER" id="PTHR30537:SF1">
    <property type="entry name" value="HTH-TYPE TRANSCRIPTIONAL REGULATOR PGRR"/>
    <property type="match status" value="1"/>
</dbReference>
<evidence type="ECO:0000259" key="5">
    <source>
        <dbReference type="PROSITE" id="PS50931"/>
    </source>
</evidence>
<dbReference type="Proteomes" id="UP000183760">
    <property type="component" value="Unassembled WGS sequence"/>
</dbReference>
<dbReference type="Proteomes" id="UP000321514">
    <property type="component" value="Unassembled WGS sequence"/>
</dbReference>
<keyword evidence="2" id="KW-0805">Transcription regulation</keyword>
<evidence type="ECO:0000313" key="7">
    <source>
        <dbReference type="EMBL" id="SEU01736.1"/>
    </source>
</evidence>